<keyword evidence="5 10" id="KW-0812">Transmembrane</keyword>
<keyword evidence="3" id="KW-0813">Transport</keyword>
<accession>A0A2M7BT56</accession>
<feature type="transmembrane region" description="Helical" evidence="10">
    <location>
        <begin position="131"/>
        <end position="152"/>
    </location>
</feature>
<evidence type="ECO:0000256" key="7">
    <source>
        <dbReference type="ARBA" id="ARBA00022989"/>
    </source>
</evidence>
<keyword evidence="7 10" id="KW-1133">Transmembrane helix</keyword>
<evidence type="ECO:0000256" key="5">
    <source>
        <dbReference type="ARBA" id="ARBA00022692"/>
    </source>
</evidence>
<evidence type="ECO:0000256" key="8">
    <source>
        <dbReference type="ARBA" id="ARBA00023010"/>
    </source>
</evidence>
<protein>
    <recommendedName>
        <fullName evidence="2">Protein translocase subunit SecF</fullName>
    </recommendedName>
</protein>
<dbReference type="Gene3D" id="1.20.1640.10">
    <property type="entry name" value="Multidrug efflux transporter AcrB transmembrane domain"/>
    <property type="match status" value="1"/>
</dbReference>
<feature type="domain" description="Protein export membrane protein SecD/SecF C-terminal" evidence="11">
    <location>
        <begin position="46"/>
        <end position="235"/>
    </location>
</feature>
<dbReference type="AlphaFoldDB" id="A0A2M7BT56"/>
<feature type="transmembrane region" description="Helical" evidence="10">
    <location>
        <begin position="99"/>
        <end position="125"/>
    </location>
</feature>
<dbReference type="GO" id="GO:0015450">
    <property type="term" value="F:protein-transporting ATPase activity"/>
    <property type="evidence" value="ECO:0007669"/>
    <property type="project" value="InterPro"/>
</dbReference>
<dbReference type="EMBL" id="PEVA01000063">
    <property type="protein sequence ID" value="PIV08650.1"/>
    <property type="molecule type" value="Genomic_DNA"/>
</dbReference>
<dbReference type="PANTHER" id="PTHR30081:SF8">
    <property type="entry name" value="PROTEIN TRANSLOCASE SUBUNIT SECF"/>
    <property type="match status" value="1"/>
</dbReference>
<evidence type="ECO:0000256" key="1">
    <source>
        <dbReference type="ARBA" id="ARBA00004651"/>
    </source>
</evidence>
<gene>
    <name evidence="12" type="ORF">COS52_01575</name>
</gene>
<keyword evidence="6" id="KW-0653">Protein transport</keyword>
<evidence type="ECO:0000313" key="13">
    <source>
        <dbReference type="Proteomes" id="UP000230119"/>
    </source>
</evidence>
<evidence type="ECO:0000256" key="2">
    <source>
        <dbReference type="ARBA" id="ARBA00015792"/>
    </source>
</evidence>
<keyword evidence="9 10" id="KW-0472">Membrane</keyword>
<evidence type="ECO:0000259" key="11">
    <source>
        <dbReference type="Pfam" id="PF02355"/>
    </source>
</evidence>
<reference evidence="13" key="1">
    <citation type="submission" date="2017-09" db="EMBL/GenBank/DDBJ databases">
        <title>Depth-based differentiation of microbial function through sediment-hosted aquifers and enrichment of novel symbionts in the deep terrestrial subsurface.</title>
        <authorList>
            <person name="Probst A.J."/>
            <person name="Ladd B."/>
            <person name="Jarett J.K."/>
            <person name="Geller-Mcgrath D.E."/>
            <person name="Sieber C.M.K."/>
            <person name="Emerson J.B."/>
            <person name="Anantharaman K."/>
            <person name="Thomas B.C."/>
            <person name="Malmstrom R."/>
            <person name="Stieglmeier M."/>
            <person name="Klingl A."/>
            <person name="Woyke T."/>
            <person name="Ryan C.M."/>
            <person name="Banfield J.F."/>
        </authorList>
    </citation>
    <scope>NUCLEOTIDE SEQUENCE [LARGE SCALE GENOMIC DNA]</scope>
</reference>
<dbReference type="GO" id="GO:0006886">
    <property type="term" value="P:intracellular protein transport"/>
    <property type="evidence" value="ECO:0007669"/>
    <property type="project" value="InterPro"/>
</dbReference>
<dbReference type="NCBIfam" id="TIGR00966">
    <property type="entry name" value="transloc_SecF"/>
    <property type="match status" value="1"/>
</dbReference>
<feature type="transmembrane region" description="Helical" evidence="10">
    <location>
        <begin position="187"/>
        <end position="204"/>
    </location>
</feature>
<dbReference type="InterPro" id="IPR048634">
    <property type="entry name" value="SecD_SecF_C"/>
</dbReference>
<feature type="non-terminal residue" evidence="12">
    <location>
        <position position="1"/>
    </location>
</feature>
<sequence length="238" mass="26623">RPLERRKVELTISQLKMKTVHLEVTGPLMVFQTAPLTDSQEKKLREEIKKMGGSVQTLRYETVGPTLGKETGQKTLIASLLAVLGILLYMSFSFKGFNFALAAVLAMVHDFFVLVGTYSLLSYFFGAEFDLMFVTAVLTTMSFSVHDTIVIFDKIREYTKTRSLFRIEDLTDKAVSETMVRSINNSLTIFFMLSALLLMGGATIRFFIAALWIGTVTGAYSSPFVATPLLIALKKRNK</sequence>
<dbReference type="InterPro" id="IPR022645">
    <property type="entry name" value="SecD/SecF_bac"/>
</dbReference>
<keyword evidence="8" id="KW-0811">Translocation</keyword>
<dbReference type="InterPro" id="IPR022813">
    <property type="entry name" value="SecD/SecF_arch_bac"/>
</dbReference>
<name>A0A2M7BT56_9BACT</name>
<feature type="transmembrane region" description="Helical" evidence="10">
    <location>
        <begin position="75"/>
        <end position="92"/>
    </location>
</feature>
<evidence type="ECO:0000256" key="4">
    <source>
        <dbReference type="ARBA" id="ARBA00022475"/>
    </source>
</evidence>
<comment type="subcellular location">
    <subcellularLocation>
        <location evidence="1">Cell membrane</location>
        <topology evidence="1">Multi-pass membrane protein</topology>
    </subcellularLocation>
</comment>
<evidence type="ECO:0000256" key="10">
    <source>
        <dbReference type="SAM" id="Phobius"/>
    </source>
</evidence>
<evidence type="ECO:0000256" key="3">
    <source>
        <dbReference type="ARBA" id="ARBA00022448"/>
    </source>
</evidence>
<dbReference type="Pfam" id="PF02355">
    <property type="entry name" value="SecD_SecF_C"/>
    <property type="match status" value="1"/>
</dbReference>
<organism evidence="12 13">
    <name type="scientific">Candidatus Roizmanbacteria bacterium CG03_land_8_20_14_0_80_39_12</name>
    <dbReference type="NCBI Taxonomy" id="1974847"/>
    <lineage>
        <taxon>Bacteria</taxon>
        <taxon>Candidatus Roizmaniibacteriota</taxon>
    </lineage>
</organism>
<comment type="caution">
    <text evidence="12">The sequence shown here is derived from an EMBL/GenBank/DDBJ whole genome shotgun (WGS) entry which is preliminary data.</text>
</comment>
<keyword evidence="4" id="KW-1003">Cell membrane</keyword>
<feature type="transmembrane region" description="Helical" evidence="10">
    <location>
        <begin position="210"/>
        <end position="233"/>
    </location>
</feature>
<evidence type="ECO:0000256" key="6">
    <source>
        <dbReference type="ARBA" id="ARBA00022927"/>
    </source>
</evidence>
<dbReference type="GO" id="GO:0005886">
    <property type="term" value="C:plasma membrane"/>
    <property type="evidence" value="ECO:0007669"/>
    <property type="project" value="UniProtKB-SubCell"/>
</dbReference>
<dbReference type="Proteomes" id="UP000230119">
    <property type="component" value="Unassembled WGS sequence"/>
</dbReference>
<evidence type="ECO:0000256" key="9">
    <source>
        <dbReference type="ARBA" id="ARBA00023136"/>
    </source>
</evidence>
<proteinExistence type="predicted"/>
<dbReference type="PRINTS" id="PR01755">
    <property type="entry name" value="SECFTRNLCASE"/>
</dbReference>
<evidence type="ECO:0000313" key="12">
    <source>
        <dbReference type="EMBL" id="PIV08650.1"/>
    </source>
</evidence>
<dbReference type="PANTHER" id="PTHR30081">
    <property type="entry name" value="PROTEIN-EXPORT MEMBRANE PROTEIN SEC"/>
    <property type="match status" value="1"/>
</dbReference>
<dbReference type="InterPro" id="IPR005665">
    <property type="entry name" value="SecF_bac"/>
</dbReference>
<dbReference type="SUPFAM" id="SSF82866">
    <property type="entry name" value="Multidrug efflux transporter AcrB transmembrane domain"/>
    <property type="match status" value="1"/>
</dbReference>